<evidence type="ECO:0000313" key="1">
    <source>
        <dbReference type="EMBL" id="OAA59379.1"/>
    </source>
</evidence>
<sequence>MAHFPPIDVATICAEPPNSTAADARYTRKVRDALKHLAKHDGTHGYAFCWGYTVFRTVYTPGSDERVVAALERLAVYASYFVTHDTQLHPRGPAGAETSLFDTRRLNEGLIGRYYSELIDDEQSLAGLGESEVGERFDAWVAEHRSRPMTAGKMREQNTRFEFCLMLDEESLDSILALPRNPYTPASRDGADDEEDEGECYVKVVSNRIKSEGEPGAVGRYWLRVGVFDFLWPMWFFPCDPDVLIEEMGVYDPEDGVQNLWGTPDDWIMGYMAAPS</sequence>
<comment type="caution">
    <text evidence="1">The sequence shown here is derived from an EMBL/GenBank/DDBJ whole genome shotgun (WGS) entry which is preliminary data.</text>
</comment>
<dbReference type="RefSeq" id="XP_018702895.1">
    <property type="nucleotide sequence ID" value="XM_018849918.1"/>
</dbReference>
<gene>
    <name evidence="1" type="ORF">ISF_06314</name>
</gene>
<dbReference type="GeneID" id="30022606"/>
<keyword evidence="2" id="KW-1185">Reference proteome</keyword>
<dbReference type="EMBL" id="AZHB01000016">
    <property type="protein sequence ID" value="OAA59379.1"/>
    <property type="molecule type" value="Genomic_DNA"/>
</dbReference>
<dbReference type="Proteomes" id="UP000076744">
    <property type="component" value="Unassembled WGS sequence"/>
</dbReference>
<organism evidence="1 2">
    <name type="scientific">Cordyceps fumosorosea (strain ARSEF 2679)</name>
    <name type="common">Isaria fumosorosea</name>
    <dbReference type="NCBI Taxonomy" id="1081104"/>
    <lineage>
        <taxon>Eukaryota</taxon>
        <taxon>Fungi</taxon>
        <taxon>Dikarya</taxon>
        <taxon>Ascomycota</taxon>
        <taxon>Pezizomycotina</taxon>
        <taxon>Sordariomycetes</taxon>
        <taxon>Hypocreomycetidae</taxon>
        <taxon>Hypocreales</taxon>
        <taxon>Cordycipitaceae</taxon>
        <taxon>Cordyceps</taxon>
    </lineage>
</organism>
<dbReference type="OrthoDB" id="6499973at2759"/>
<name>A0A167S900_CORFA</name>
<dbReference type="STRING" id="1081104.A0A167S900"/>
<accession>A0A167S900</accession>
<evidence type="ECO:0000313" key="2">
    <source>
        <dbReference type="Proteomes" id="UP000076744"/>
    </source>
</evidence>
<dbReference type="AlphaFoldDB" id="A0A167S900"/>
<proteinExistence type="predicted"/>
<protein>
    <submittedName>
        <fullName evidence="1">Uncharacterized protein</fullName>
    </submittedName>
</protein>
<reference evidence="1 2" key="1">
    <citation type="journal article" date="2016" name="Genome Biol. Evol.">
        <title>Divergent and convergent evolution of fungal pathogenicity.</title>
        <authorList>
            <person name="Shang Y."/>
            <person name="Xiao G."/>
            <person name="Zheng P."/>
            <person name="Cen K."/>
            <person name="Zhan S."/>
            <person name="Wang C."/>
        </authorList>
    </citation>
    <scope>NUCLEOTIDE SEQUENCE [LARGE SCALE GENOMIC DNA]</scope>
    <source>
        <strain evidence="1 2">ARSEF 2679</strain>
    </source>
</reference>